<organism evidence="1 2">
    <name type="scientific">Russula earlei</name>
    <dbReference type="NCBI Taxonomy" id="71964"/>
    <lineage>
        <taxon>Eukaryota</taxon>
        <taxon>Fungi</taxon>
        <taxon>Dikarya</taxon>
        <taxon>Basidiomycota</taxon>
        <taxon>Agaricomycotina</taxon>
        <taxon>Agaricomycetes</taxon>
        <taxon>Russulales</taxon>
        <taxon>Russulaceae</taxon>
        <taxon>Russula</taxon>
    </lineage>
</organism>
<evidence type="ECO:0000313" key="1">
    <source>
        <dbReference type="EMBL" id="KAI9509700.1"/>
    </source>
</evidence>
<accession>A0ACC0UED9</accession>
<dbReference type="EMBL" id="JAGFNK010000058">
    <property type="protein sequence ID" value="KAI9509700.1"/>
    <property type="molecule type" value="Genomic_DNA"/>
</dbReference>
<reference evidence="1" key="1">
    <citation type="submission" date="2021-03" db="EMBL/GenBank/DDBJ databases">
        <title>Evolutionary priming and transition to the ectomycorrhizal habit in an iconic lineage of mushroom-forming fungi: is preadaptation a requirement?</title>
        <authorList>
            <consortium name="DOE Joint Genome Institute"/>
            <person name="Looney B.P."/>
            <person name="Miyauchi S."/>
            <person name="Morin E."/>
            <person name="Drula E."/>
            <person name="Courty P.E."/>
            <person name="Chicoki N."/>
            <person name="Fauchery L."/>
            <person name="Kohler A."/>
            <person name="Kuo A."/>
            <person name="LaButti K."/>
            <person name="Pangilinan J."/>
            <person name="Lipzen A."/>
            <person name="Riley R."/>
            <person name="Andreopoulos W."/>
            <person name="He G."/>
            <person name="Johnson J."/>
            <person name="Barry K.W."/>
            <person name="Grigoriev I.V."/>
            <person name="Nagy L."/>
            <person name="Hibbett D."/>
            <person name="Henrissat B."/>
            <person name="Matheny P.B."/>
            <person name="Labbe J."/>
            <person name="Martin A.F."/>
        </authorList>
    </citation>
    <scope>NUCLEOTIDE SEQUENCE</scope>
    <source>
        <strain evidence="1">BPL698</strain>
    </source>
</reference>
<evidence type="ECO:0000313" key="2">
    <source>
        <dbReference type="Proteomes" id="UP001207468"/>
    </source>
</evidence>
<name>A0ACC0UED9_9AGAM</name>
<proteinExistence type="predicted"/>
<gene>
    <name evidence="1" type="ORF">F5148DRAFT_1011987</name>
</gene>
<comment type="caution">
    <text evidence="1">The sequence shown here is derived from an EMBL/GenBank/DDBJ whole genome shotgun (WGS) entry which is preliminary data.</text>
</comment>
<sequence length="288" mass="31262">MDAGEALATDAATSLEGIVKQVEELCSAAEETRRTWVEYRRRLHALTTSTSKTAASLDFIVARARRVTTLAHIYEKEVLCTISTTRRTASFTLALHSTDFFDTSTSAWAALGHTTARTEDLVAAAREVIPLANQLRQSASPSDEIQPSTLAEILFERANEVVTAASETERLARMAQDSVGRSTKAISQVDKAREQVQTEVDRVRTLGVKLVEIMVSVETQISAVEHEVEKVRASLEQAVSVAAEGDMNRAEGLAASTAESLKSVVQQVENLSSAADAARQTWVELSVE</sequence>
<protein>
    <submittedName>
        <fullName evidence="1">Uncharacterized protein</fullName>
    </submittedName>
</protein>
<dbReference type="Proteomes" id="UP001207468">
    <property type="component" value="Unassembled WGS sequence"/>
</dbReference>
<keyword evidence="2" id="KW-1185">Reference proteome</keyword>